<sequence>MLDPHNVAQDNSREVDDIFDEARSIMRRSRRHADEALRQVRNQQHRQRSRQSRAQQRLNTARTADAHRDADTGAGRQPLTPDLMARWAGAHAAADLAREAAAEAARDGDTARQPQIEATAQRAEQWAQAWDERLREAGVDPDTIKGRDRDQDLGEVADTGLLDQVSTAAANYAIDVNDAAAEGGHRWTGELIADTDPAPEAALIAAGDSDWQTTPVPDIGTSVNLDTGAQL</sequence>
<dbReference type="Proteomes" id="UP001143347">
    <property type="component" value="Unassembled WGS sequence"/>
</dbReference>
<organism evidence="2 3">
    <name type="scientific">Gordonia aquimaris</name>
    <dbReference type="NCBI Taxonomy" id="2984863"/>
    <lineage>
        <taxon>Bacteria</taxon>
        <taxon>Bacillati</taxon>
        <taxon>Actinomycetota</taxon>
        <taxon>Actinomycetes</taxon>
        <taxon>Mycobacteriales</taxon>
        <taxon>Gordoniaceae</taxon>
        <taxon>Gordonia</taxon>
    </lineage>
</organism>
<proteinExistence type="predicted"/>
<keyword evidence="3" id="KW-1185">Reference proteome</keyword>
<evidence type="ECO:0000313" key="3">
    <source>
        <dbReference type="Proteomes" id="UP001143347"/>
    </source>
</evidence>
<dbReference type="RefSeq" id="WP_266063157.1">
    <property type="nucleotide sequence ID" value="NZ_JAPKFM010000024.1"/>
</dbReference>
<dbReference type="EMBL" id="JAPKFM010000024">
    <property type="protein sequence ID" value="MCX2966248.1"/>
    <property type="molecule type" value="Genomic_DNA"/>
</dbReference>
<protein>
    <submittedName>
        <fullName evidence="2">Uncharacterized protein</fullName>
    </submittedName>
</protein>
<reference evidence="2" key="1">
    <citation type="submission" date="2022-10" db="EMBL/GenBank/DDBJ databases">
        <title>WGS of marine actinomycetes from Thailand.</title>
        <authorList>
            <person name="Thawai C."/>
        </authorList>
    </citation>
    <scope>NUCLEOTIDE SEQUENCE</scope>
    <source>
        <strain evidence="2">SW21</strain>
    </source>
</reference>
<evidence type="ECO:0000313" key="2">
    <source>
        <dbReference type="EMBL" id="MCX2966248.1"/>
    </source>
</evidence>
<accession>A0A9X3D7D1</accession>
<feature type="region of interest" description="Disordered" evidence="1">
    <location>
        <begin position="98"/>
        <end position="121"/>
    </location>
</feature>
<gene>
    <name evidence="2" type="ORF">OSB52_19370</name>
</gene>
<feature type="region of interest" description="Disordered" evidence="1">
    <location>
        <begin position="30"/>
        <end position="80"/>
    </location>
</feature>
<comment type="caution">
    <text evidence="2">The sequence shown here is derived from an EMBL/GenBank/DDBJ whole genome shotgun (WGS) entry which is preliminary data.</text>
</comment>
<feature type="region of interest" description="Disordered" evidence="1">
    <location>
        <begin position="210"/>
        <end position="231"/>
    </location>
</feature>
<name>A0A9X3D7D1_9ACTN</name>
<feature type="compositionally biased region" description="Low complexity" evidence="1">
    <location>
        <begin position="52"/>
        <end position="63"/>
    </location>
</feature>
<feature type="compositionally biased region" description="Basic and acidic residues" evidence="1">
    <location>
        <begin position="98"/>
        <end position="110"/>
    </location>
</feature>
<evidence type="ECO:0000256" key="1">
    <source>
        <dbReference type="SAM" id="MobiDB-lite"/>
    </source>
</evidence>
<dbReference type="AlphaFoldDB" id="A0A9X3D7D1"/>